<gene>
    <name evidence="1" type="ORF">UFOPK3522_00870</name>
</gene>
<name>A0A6J5ZSY4_9ZZZZ</name>
<accession>A0A6J5ZSY4</accession>
<evidence type="ECO:0000313" key="1">
    <source>
        <dbReference type="EMBL" id="CAB4343770.1"/>
    </source>
</evidence>
<reference evidence="1" key="1">
    <citation type="submission" date="2020-05" db="EMBL/GenBank/DDBJ databases">
        <authorList>
            <person name="Chiriac C."/>
            <person name="Salcher M."/>
            <person name="Ghai R."/>
            <person name="Kavagutti S V."/>
        </authorList>
    </citation>
    <scope>NUCLEOTIDE SEQUENCE</scope>
</reference>
<dbReference type="EMBL" id="CAESAO010000065">
    <property type="protein sequence ID" value="CAB4343770.1"/>
    <property type="molecule type" value="Genomic_DNA"/>
</dbReference>
<organism evidence="1">
    <name type="scientific">freshwater metagenome</name>
    <dbReference type="NCBI Taxonomy" id="449393"/>
    <lineage>
        <taxon>unclassified sequences</taxon>
        <taxon>metagenomes</taxon>
        <taxon>ecological metagenomes</taxon>
    </lineage>
</organism>
<dbReference type="AlphaFoldDB" id="A0A6J5ZSY4"/>
<protein>
    <submittedName>
        <fullName evidence="1">Unannotated protein</fullName>
    </submittedName>
</protein>
<proteinExistence type="predicted"/>
<sequence>MESNHVGVALAEDHLAALRSRSAGQIGSVDLTALMEDDILGAVQILGLLVRSDRSRAEAENAATGVAERKGDSPTEAVVNVPLLILRCQPGVPKLGFAVAALT</sequence>